<protein>
    <submittedName>
        <fullName evidence="1">Uncharacterized protein</fullName>
    </submittedName>
</protein>
<organism evidence="1 2">
    <name type="scientific">Methylopila jiangsuensis</name>
    <dbReference type="NCBI Taxonomy" id="586230"/>
    <lineage>
        <taxon>Bacteria</taxon>
        <taxon>Pseudomonadati</taxon>
        <taxon>Pseudomonadota</taxon>
        <taxon>Alphaproteobacteria</taxon>
        <taxon>Hyphomicrobiales</taxon>
        <taxon>Methylopilaceae</taxon>
        <taxon>Methylopila</taxon>
    </lineage>
</organism>
<accession>A0A9W6JEJ2</accession>
<dbReference type="Proteomes" id="UP001143364">
    <property type="component" value="Unassembled WGS sequence"/>
</dbReference>
<sequence>MREFFVIYTKPKQMTDKDWAVVLDVSRARRSRLGDAPQASCAGHKAEIFVRPDIGIELRHDDL</sequence>
<comment type="caution">
    <text evidence="1">The sequence shown here is derived from an EMBL/GenBank/DDBJ whole genome shotgun (WGS) entry which is preliminary data.</text>
</comment>
<dbReference type="EMBL" id="BSFK01000003">
    <property type="protein sequence ID" value="GLK74976.1"/>
    <property type="molecule type" value="Genomic_DNA"/>
</dbReference>
<evidence type="ECO:0000313" key="1">
    <source>
        <dbReference type="EMBL" id="GLK74976.1"/>
    </source>
</evidence>
<name>A0A9W6JEJ2_9HYPH</name>
<evidence type="ECO:0000313" key="2">
    <source>
        <dbReference type="Proteomes" id="UP001143364"/>
    </source>
</evidence>
<gene>
    <name evidence="1" type="ORF">GCM10008171_02290</name>
</gene>
<proteinExistence type="predicted"/>
<reference evidence="1" key="2">
    <citation type="submission" date="2023-01" db="EMBL/GenBank/DDBJ databases">
        <authorList>
            <person name="Sun Q."/>
            <person name="Evtushenko L."/>
        </authorList>
    </citation>
    <scope>NUCLEOTIDE SEQUENCE</scope>
    <source>
        <strain evidence="1">VKM B-2555</strain>
    </source>
</reference>
<keyword evidence="2" id="KW-1185">Reference proteome</keyword>
<reference evidence="1" key="1">
    <citation type="journal article" date="2014" name="Int. J. Syst. Evol. Microbiol.">
        <title>Complete genome sequence of Corynebacterium casei LMG S-19264T (=DSM 44701T), isolated from a smear-ripened cheese.</title>
        <authorList>
            <consortium name="US DOE Joint Genome Institute (JGI-PGF)"/>
            <person name="Walter F."/>
            <person name="Albersmeier A."/>
            <person name="Kalinowski J."/>
            <person name="Ruckert C."/>
        </authorList>
    </citation>
    <scope>NUCLEOTIDE SEQUENCE</scope>
    <source>
        <strain evidence="1">VKM B-2555</strain>
    </source>
</reference>
<dbReference type="AlphaFoldDB" id="A0A9W6JEJ2"/>